<feature type="compositionally biased region" description="Polar residues" evidence="4">
    <location>
        <begin position="181"/>
        <end position="193"/>
    </location>
</feature>
<evidence type="ECO:0000313" key="7">
    <source>
        <dbReference type="Proteomes" id="UP000287166"/>
    </source>
</evidence>
<organism evidence="6 7">
    <name type="scientific">Sparassis crispa</name>
    <dbReference type="NCBI Taxonomy" id="139825"/>
    <lineage>
        <taxon>Eukaryota</taxon>
        <taxon>Fungi</taxon>
        <taxon>Dikarya</taxon>
        <taxon>Basidiomycota</taxon>
        <taxon>Agaricomycotina</taxon>
        <taxon>Agaricomycetes</taxon>
        <taxon>Polyporales</taxon>
        <taxon>Sparassidaceae</taxon>
        <taxon>Sparassis</taxon>
    </lineage>
</organism>
<dbReference type="InterPro" id="IPR050140">
    <property type="entry name" value="SRY-related_HMG-box_TF-like"/>
</dbReference>
<dbReference type="Gene3D" id="1.10.30.10">
    <property type="entry name" value="High mobility group box domain"/>
    <property type="match status" value="1"/>
</dbReference>
<dbReference type="PROSITE" id="PS50118">
    <property type="entry name" value="HMG_BOX_2"/>
    <property type="match status" value="1"/>
</dbReference>
<proteinExistence type="predicted"/>
<dbReference type="GO" id="GO:0005634">
    <property type="term" value="C:nucleus"/>
    <property type="evidence" value="ECO:0007669"/>
    <property type="project" value="UniProtKB-UniRule"/>
</dbReference>
<protein>
    <recommendedName>
        <fullName evidence="5">HMG box domain-containing protein</fullName>
    </recommendedName>
</protein>
<evidence type="ECO:0000256" key="3">
    <source>
        <dbReference type="PROSITE-ProRule" id="PRU00267"/>
    </source>
</evidence>
<accession>A0A401GKU2</accession>
<dbReference type="AlphaFoldDB" id="A0A401GKU2"/>
<dbReference type="FunCoup" id="A0A401GKU2">
    <property type="interactions" value="169"/>
</dbReference>
<dbReference type="InterPro" id="IPR036910">
    <property type="entry name" value="HMG_box_dom_sf"/>
</dbReference>
<dbReference type="RefSeq" id="XP_027613704.1">
    <property type="nucleotide sequence ID" value="XM_027757903.1"/>
</dbReference>
<feature type="compositionally biased region" description="Basic and acidic residues" evidence="4">
    <location>
        <begin position="134"/>
        <end position="143"/>
    </location>
</feature>
<dbReference type="GeneID" id="38779708"/>
<dbReference type="GO" id="GO:0030154">
    <property type="term" value="P:cell differentiation"/>
    <property type="evidence" value="ECO:0007669"/>
    <property type="project" value="TreeGrafter"/>
</dbReference>
<comment type="caution">
    <text evidence="6">The sequence shown here is derived from an EMBL/GenBank/DDBJ whole genome shotgun (WGS) entry which is preliminary data.</text>
</comment>
<keyword evidence="2" id="KW-0804">Transcription</keyword>
<feature type="region of interest" description="Disordered" evidence="4">
    <location>
        <begin position="1"/>
        <end position="42"/>
    </location>
</feature>
<dbReference type="PANTHER" id="PTHR10270">
    <property type="entry name" value="SOX TRANSCRIPTION FACTOR"/>
    <property type="match status" value="1"/>
</dbReference>
<feature type="compositionally biased region" description="Basic and acidic residues" evidence="4">
    <location>
        <begin position="92"/>
        <end position="118"/>
    </location>
</feature>
<dbReference type="Pfam" id="PF00505">
    <property type="entry name" value="HMG_box"/>
    <property type="match status" value="1"/>
</dbReference>
<feature type="DNA-binding region" description="HMG box" evidence="3">
    <location>
        <begin position="44"/>
        <end position="117"/>
    </location>
</feature>
<evidence type="ECO:0000256" key="4">
    <source>
        <dbReference type="SAM" id="MobiDB-lite"/>
    </source>
</evidence>
<dbReference type="STRING" id="139825.A0A401GKU2"/>
<evidence type="ECO:0000256" key="1">
    <source>
        <dbReference type="ARBA" id="ARBA00023125"/>
    </source>
</evidence>
<reference evidence="6 7" key="1">
    <citation type="journal article" date="2018" name="Sci. Rep.">
        <title>Genome sequence of the cauliflower mushroom Sparassis crispa (Hanabiratake) and its association with beneficial usage.</title>
        <authorList>
            <person name="Kiyama R."/>
            <person name="Furutani Y."/>
            <person name="Kawaguchi K."/>
            <person name="Nakanishi T."/>
        </authorList>
    </citation>
    <scope>NUCLEOTIDE SEQUENCE [LARGE SCALE GENOMIC DNA]</scope>
</reference>
<dbReference type="SUPFAM" id="SSF47095">
    <property type="entry name" value="HMG-box"/>
    <property type="match status" value="1"/>
</dbReference>
<dbReference type="Proteomes" id="UP000287166">
    <property type="component" value="Unassembled WGS sequence"/>
</dbReference>
<name>A0A401GKU2_9APHY</name>
<keyword evidence="7" id="KW-1185">Reference proteome</keyword>
<feature type="domain" description="HMG box" evidence="5">
    <location>
        <begin position="44"/>
        <end position="117"/>
    </location>
</feature>
<dbReference type="PANTHER" id="PTHR10270:SF161">
    <property type="entry name" value="SEX-DETERMINING REGION Y PROTEIN"/>
    <property type="match status" value="1"/>
</dbReference>
<feature type="compositionally biased region" description="Basic and acidic residues" evidence="4">
    <location>
        <begin position="29"/>
        <end position="41"/>
    </location>
</feature>
<dbReference type="InterPro" id="IPR009071">
    <property type="entry name" value="HMG_box_dom"/>
</dbReference>
<gene>
    <name evidence="6" type="ORF">SCP_0411760</name>
</gene>
<dbReference type="SMART" id="SM00398">
    <property type="entry name" value="HMG"/>
    <property type="match status" value="1"/>
</dbReference>
<evidence type="ECO:0000313" key="6">
    <source>
        <dbReference type="EMBL" id="GBE82791.1"/>
    </source>
</evidence>
<dbReference type="OrthoDB" id="6247875at2759"/>
<sequence>MQLHLAIPQRRPHSSDAPRRPTVYTSASSERRALRNLERDPSWVPRPPNAFIIFRAEYSKNYAQTHEDGESPPTSEKSLSKRAAEAWGELTTEEKAPYKWRAEQERLEHGKKYPDYKYRPRRRQKGASDGGTISRREVVESFMRRAASGSQRDSESDLSGDCPSPPSMNSSSPEPVDTPLGSDSPSDTKSFDFSSILPPAEDMTLYPFFLLPSSSASAPCLTLSSSMDSSPWSSADLGFSPYAGVGATGSRDRYSDTGGNGMTPAMCESVPGLTPSETALLDQLSLDMSTSLSPEYAATSMFAGPSSYPLKPTQLPQESDPLYHRRQRSATVSSLPSPLTVVTSTLADWDGPTVPTITVEQNSTPFFPSPQTSMSTSSLLAAENAAPWDLKQDQEQIPTASLSDLRISVPDIDLDRTPRGADFPQHVQGEYVPPSYGSSNASAYPATQTQETLFVEGSSTASNGVYSGVNTNPQLAAYTMGLTDHGIEPMTYCTSPFADLEFPYVTPGLFP</sequence>
<evidence type="ECO:0000259" key="5">
    <source>
        <dbReference type="PROSITE" id="PS50118"/>
    </source>
</evidence>
<evidence type="ECO:0000256" key="2">
    <source>
        <dbReference type="ARBA" id="ARBA00023163"/>
    </source>
</evidence>
<dbReference type="InParanoid" id="A0A401GKU2"/>
<dbReference type="GO" id="GO:0000978">
    <property type="term" value="F:RNA polymerase II cis-regulatory region sequence-specific DNA binding"/>
    <property type="evidence" value="ECO:0007669"/>
    <property type="project" value="TreeGrafter"/>
</dbReference>
<dbReference type="GO" id="GO:0001228">
    <property type="term" value="F:DNA-binding transcription activator activity, RNA polymerase II-specific"/>
    <property type="evidence" value="ECO:0007669"/>
    <property type="project" value="TreeGrafter"/>
</dbReference>
<dbReference type="EMBL" id="BFAD01000004">
    <property type="protein sequence ID" value="GBE82791.1"/>
    <property type="molecule type" value="Genomic_DNA"/>
</dbReference>
<keyword evidence="3" id="KW-0539">Nucleus</keyword>
<keyword evidence="1 3" id="KW-0238">DNA-binding</keyword>
<dbReference type="CDD" id="cd01389">
    <property type="entry name" value="HMG-box_ROX1-like"/>
    <property type="match status" value="1"/>
</dbReference>
<feature type="region of interest" description="Disordered" evidence="4">
    <location>
        <begin position="63"/>
        <end position="195"/>
    </location>
</feature>